<proteinExistence type="predicted"/>
<protein>
    <submittedName>
        <fullName evidence="1">Uncharacterized protein</fullName>
    </submittedName>
</protein>
<name>A0ACD3RH36_LARCR</name>
<accession>A0ACD3RH36</accession>
<evidence type="ECO:0000313" key="1">
    <source>
        <dbReference type="EMBL" id="TMS18271.1"/>
    </source>
</evidence>
<dbReference type="Proteomes" id="UP000793456">
    <property type="component" value="Chromosome VI"/>
</dbReference>
<comment type="caution">
    <text evidence="1">The sequence shown here is derived from an EMBL/GenBank/DDBJ whole genome shotgun (WGS) entry which is preliminary data.</text>
</comment>
<organism evidence="1 2">
    <name type="scientific">Larimichthys crocea</name>
    <name type="common">Large yellow croaker</name>
    <name type="synonym">Pseudosciaena crocea</name>
    <dbReference type="NCBI Taxonomy" id="215358"/>
    <lineage>
        <taxon>Eukaryota</taxon>
        <taxon>Metazoa</taxon>
        <taxon>Chordata</taxon>
        <taxon>Craniata</taxon>
        <taxon>Vertebrata</taxon>
        <taxon>Euteleostomi</taxon>
        <taxon>Actinopterygii</taxon>
        <taxon>Neopterygii</taxon>
        <taxon>Teleostei</taxon>
        <taxon>Neoteleostei</taxon>
        <taxon>Acanthomorphata</taxon>
        <taxon>Eupercaria</taxon>
        <taxon>Sciaenidae</taxon>
        <taxon>Larimichthys</taxon>
    </lineage>
</organism>
<keyword evidence="2" id="KW-1185">Reference proteome</keyword>
<gene>
    <name evidence="1" type="ORF">E3U43_010597</name>
</gene>
<sequence>MCPGNRGELFRNKKCKVARSEALTNPGYTAPSSGYLQGSPTPLLSIRFPNPAIDPVHVGDFKSVVPFSLFCRVPAYLTAPSVGGTEHRAELYRTVSDTNHTRRLSSPARLLSLIQPDPCGAPQAVKVSDSRLGTLSPPG</sequence>
<evidence type="ECO:0000313" key="2">
    <source>
        <dbReference type="Proteomes" id="UP000793456"/>
    </source>
</evidence>
<dbReference type="EMBL" id="CM011679">
    <property type="protein sequence ID" value="TMS18271.1"/>
    <property type="molecule type" value="Genomic_DNA"/>
</dbReference>
<reference evidence="1" key="1">
    <citation type="submission" date="2018-11" db="EMBL/GenBank/DDBJ databases">
        <title>The sequence and de novo assembly of Larimichthys crocea genome using PacBio and Hi-C technologies.</title>
        <authorList>
            <person name="Xu P."/>
            <person name="Chen B."/>
            <person name="Zhou Z."/>
            <person name="Ke Q."/>
            <person name="Wu Y."/>
            <person name="Bai H."/>
            <person name="Pu F."/>
        </authorList>
    </citation>
    <scope>NUCLEOTIDE SEQUENCE</scope>
    <source>
        <tissue evidence="1">Muscle</tissue>
    </source>
</reference>